<keyword evidence="2" id="KW-1185">Reference proteome</keyword>
<dbReference type="Proteomes" id="UP001589844">
    <property type="component" value="Unassembled WGS sequence"/>
</dbReference>
<evidence type="ECO:0000313" key="2">
    <source>
        <dbReference type="Proteomes" id="UP001589844"/>
    </source>
</evidence>
<proteinExistence type="predicted"/>
<reference evidence="1 2" key="1">
    <citation type="submission" date="2024-09" db="EMBL/GenBank/DDBJ databases">
        <authorList>
            <person name="Sun Q."/>
            <person name="Mori K."/>
        </authorList>
    </citation>
    <scope>NUCLEOTIDE SEQUENCE [LARGE SCALE GENOMIC DNA]</scope>
    <source>
        <strain evidence="1 2">CCM 8677</strain>
    </source>
</reference>
<organism evidence="1 2">
    <name type="scientific">Undibacterium danionis</name>
    <dbReference type="NCBI Taxonomy" id="1812100"/>
    <lineage>
        <taxon>Bacteria</taxon>
        <taxon>Pseudomonadati</taxon>
        <taxon>Pseudomonadota</taxon>
        <taxon>Betaproteobacteria</taxon>
        <taxon>Burkholderiales</taxon>
        <taxon>Oxalobacteraceae</taxon>
        <taxon>Undibacterium</taxon>
    </lineage>
</organism>
<sequence length="118" mass="13928">MQLKNDEIGFSALYNTVVKYYEVHGERSVFIFESQEPSDDFDSGYYVRFLMDRKNIIQYKICSDRNMSIAILSLAIGPHYFNPGEFWNYKNSQRFTLEATTEGLEFNLKLLDEFLGYM</sequence>
<name>A0ABV6IGW4_9BURK</name>
<evidence type="ECO:0000313" key="1">
    <source>
        <dbReference type="EMBL" id="MFC0350700.1"/>
    </source>
</evidence>
<dbReference type="RefSeq" id="WP_390213212.1">
    <property type="nucleotide sequence ID" value="NZ_JBHLXJ010000014.1"/>
</dbReference>
<comment type="caution">
    <text evidence="1">The sequence shown here is derived from an EMBL/GenBank/DDBJ whole genome shotgun (WGS) entry which is preliminary data.</text>
</comment>
<gene>
    <name evidence="1" type="ORF">ACFFJH_12825</name>
</gene>
<accession>A0ABV6IGW4</accession>
<dbReference type="EMBL" id="JBHLXJ010000014">
    <property type="protein sequence ID" value="MFC0350700.1"/>
    <property type="molecule type" value="Genomic_DNA"/>
</dbReference>
<protein>
    <submittedName>
        <fullName evidence="1">Uncharacterized protein</fullName>
    </submittedName>
</protein>